<dbReference type="Pfam" id="PF12874">
    <property type="entry name" value="zf-met"/>
    <property type="match status" value="3"/>
</dbReference>
<dbReference type="SUPFAM" id="SSF57667">
    <property type="entry name" value="beta-beta-alpha zinc fingers"/>
    <property type="match status" value="3"/>
</dbReference>
<evidence type="ECO:0000256" key="2">
    <source>
        <dbReference type="ARBA" id="ARBA00022723"/>
    </source>
</evidence>
<evidence type="ECO:0000256" key="6">
    <source>
        <dbReference type="ARBA" id="ARBA00023242"/>
    </source>
</evidence>
<feature type="domain" description="C2H2-type" evidence="8">
    <location>
        <begin position="238"/>
        <end position="260"/>
    </location>
</feature>
<protein>
    <recommendedName>
        <fullName evidence="8">C2H2-type domain-containing protein</fullName>
    </recommendedName>
</protein>
<gene>
    <name evidence="9" type="ORF">FOL47_007711</name>
</gene>
<dbReference type="SMART" id="SM00355">
    <property type="entry name" value="ZnF_C2H2"/>
    <property type="match status" value="5"/>
</dbReference>
<feature type="region of interest" description="Disordered" evidence="7">
    <location>
        <begin position="618"/>
        <end position="658"/>
    </location>
</feature>
<proteinExistence type="predicted"/>
<dbReference type="InterPro" id="IPR051868">
    <property type="entry name" value="ZN346_ZMAT4"/>
</dbReference>
<evidence type="ECO:0000313" key="10">
    <source>
        <dbReference type="Proteomes" id="UP000591131"/>
    </source>
</evidence>
<dbReference type="EMBL" id="JAAPAO010000465">
    <property type="protein sequence ID" value="KAF4659141.1"/>
    <property type="molecule type" value="Genomic_DNA"/>
</dbReference>
<dbReference type="Gene3D" id="3.30.160.60">
    <property type="entry name" value="Classic Zinc Finger"/>
    <property type="match status" value="2"/>
</dbReference>
<feature type="compositionally biased region" description="Basic residues" evidence="7">
    <location>
        <begin position="721"/>
        <end position="733"/>
    </location>
</feature>
<evidence type="ECO:0000256" key="7">
    <source>
        <dbReference type="SAM" id="MobiDB-lite"/>
    </source>
</evidence>
<name>A0A7J6LJS9_PERCH</name>
<feature type="compositionally biased region" description="Basic residues" evidence="7">
    <location>
        <begin position="636"/>
        <end position="653"/>
    </location>
</feature>
<evidence type="ECO:0000313" key="9">
    <source>
        <dbReference type="EMBL" id="KAF4659141.1"/>
    </source>
</evidence>
<dbReference type="SMART" id="SM00451">
    <property type="entry name" value="ZnF_U1"/>
    <property type="match status" value="5"/>
</dbReference>
<comment type="caution">
    <text evidence="9">The sequence shown here is derived from an EMBL/GenBank/DDBJ whole genome shotgun (WGS) entry which is preliminary data.</text>
</comment>
<keyword evidence="2" id="KW-0479">Metal-binding</keyword>
<keyword evidence="6" id="KW-0539">Nucleus</keyword>
<dbReference type="InterPro" id="IPR013087">
    <property type="entry name" value="Znf_C2H2_type"/>
</dbReference>
<dbReference type="AlphaFoldDB" id="A0A7J6LJS9"/>
<accession>A0A7J6LJS9</accession>
<organism evidence="9 10">
    <name type="scientific">Perkinsus chesapeaki</name>
    <name type="common">Clam parasite</name>
    <name type="synonym">Perkinsus andrewsi</name>
    <dbReference type="NCBI Taxonomy" id="330153"/>
    <lineage>
        <taxon>Eukaryota</taxon>
        <taxon>Sar</taxon>
        <taxon>Alveolata</taxon>
        <taxon>Perkinsozoa</taxon>
        <taxon>Perkinsea</taxon>
        <taxon>Perkinsida</taxon>
        <taxon>Perkinsidae</taxon>
        <taxon>Perkinsus</taxon>
    </lineage>
</organism>
<evidence type="ECO:0000256" key="1">
    <source>
        <dbReference type="ARBA" id="ARBA00004123"/>
    </source>
</evidence>
<reference evidence="9 10" key="1">
    <citation type="submission" date="2020-04" db="EMBL/GenBank/DDBJ databases">
        <title>Perkinsus chesapeaki whole genome sequence.</title>
        <authorList>
            <person name="Bogema D.R."/>
        </authorList>
    </citation>
    <scope>NUCLEOTIDE SEQUENCE [LARGE SCALE GENOMIC DNA]</scope>
    <source>
        <strain evidence="9">ATCC PRA-425</strain>
    </source>
</reference>
<dbReference type="PROSITE" id="PS00028">
    <property type="entry name" value="ZINC_FINGER_C2H2_1"/>
    <property type="match status" value="2"/>
</dbReference>
<dbReference type="GO" id="GO:0005634">
    <property type="term" value="C:nucleus"/>
    <property type="evidence" value="ECO:0007669"/>
    <property type="project" value="UniProtKB-SubCell"/>
</dbReference>
<feature type="domain" description="C2H2-type" evidence="8">
    <location>
        <begin position="173"/>
        <end position="195"/>
    </location>
</feature>
<feature type="region of interest" description="Disordered" evidence="7">
    <location>
        <begin position="718"/>
        <end position="742"/>
    </location>
</feature>
<dbReference type="InterPro" id="IPR003604">
    <property type="entry name" value="Matrin/U1-like-C_Znf_C2H2"/>
</dbReference>
<keyword evidence="10" id="KW-1185">Reference proteome</keyword>
<sequence length="742" mass="83254">MSSVGPYIGKTPNGEAPEMLECLPDDTIDCKYCGAIVEADYWAEHLHSRHHRGNVAMHFRAEQRRSVKEYPDGERLMQLNAVELGEDNQFHCTLCNKKAYGFDMIIESHCTSDKHKRNLAWATKSSSSESNIGCEPITSAGHIGDPSPLHPLAGDDEFMRAQRLKMEDDWVVCSLCNKKFFDLDSAKAHCDSKKHRENLEWDEENCRLMDTATGQMTLEGRAFVDTNYLQIRGNTISCPLCDKQFYDIGEARVHCESKTHVKAVKWKNSDTAEQTDEPDYDAAYSKQFYRREDGQDVATVAGVISGDIDSAPCNYPNEQLNDGYLMCEVCDATPQSWGQWKEHLHSKKHLNRLEGLNEEYVCFWQKLHAGGVGYYYDHISRLWQSAEVLEDCRKLEEAVLLMSGPELTAWSIDQVLSLLRETSAEMNRSVKDSMEARQRANSQIQASGLLKVLDCAVTSWTPKQREDVLQQLCDHPPSSRTAYKLLSESLGLGERVAHFLKDGQVPTEELQGGAELVEVFMFHDVGSRVKLALGNLPKGEYERLQSIAYTAIREHGNMMLEEWGVSKQRALVNKAQRAGLLGAATALALDTAVNMAQYIPGRTRSISKLMDLIGITPPTIHRSSMKDAPSPTSSPRRSKRRGTVGLHRRHRKNSSLGMTIGVHPNVPWEVADAAAHVEESFGLRSSLSEGIEIEGWSSPSMIASRLYHAIQQLIFGEGRSRPPRKVHPSRLRQRQGLVEGPS</sequence>
<comment type="subcellular location">
    <subcellularLocation>
        <location evidence="1">Nucleus</location>
    </subcellularLocation>
</comment>
<dbReference type="InterPro" id="IPR036236">
    <property type="entry name" value="Znf_C2H2_sf"/>
</dbReference>
<dbReference type="GO" id="GO:0003676">
    <property type="term" value="F:nucleic acid binding"/>
    <property type="evidence" value="ECO:0007669"/>
    <property type="project" value="InterPro"/>
</dbReference>
<keyword evidence="5" id="KW-0862">Zinc</keyword>
<keyword evidence="3" id="KW-0677">Repeat</keyword>
<dbReference type="OrthoDB" id="431433at2759"/>
<dbReference type="Proteomes" id="UP000591131">
    <property type="component" value="Unassembled WGS sequence"/>
</dbReference>
<dbReference type="PANTHER" id="PTHR46144">
    <property type="entry name" value="ZINC FINGER PROTEIN 385B-LIKE"/>
    <property type="match status" value="1"/>
</dbReference>
<dbReference type="GO" id="GO:0008270">
    <property type="term" value="F:zinc ion binding"/>
    <property type="evidence" value="ECO:0007669"/>
    <property type="project" value="UniProtKB-KW"/>
</dbReference>
<keyword evidence="4" id="KW-0863">Zinc-finger</keyword>
<evidence type="ECO:0000259" key="8">
    <source>
        <dbReference type="PROSITE" id="PS00028"/>
    </source>
</evidence>
<evidence type="ECO:0000256" key="3">
    <source>
        <dbReference type="ARBA" id="ARBA00022737"/>
    </source>
</evidence>
<evidence type="ECO:0000256" key="5">
    <source>
        <dbReference type="ARBA" id="ARBA00022833"/>
    </source>
</evidence>
<evidence type="ECO:0000256" key="4">
    <source>
        <dbReference type="ARBA" id="ARBA00022771"/>
    </source>
</evidence>
<dbReference type="PANTHER" id="PTHR46144:SF6">
    <property type="entry name" value="C2H2-TYPE DOMAIN-CONTAINING PROTEIN"/>
    <property type="match status" value="1"/>
</dbReference>